<keyword evidence="3" id="KW-1185">Reference proteome</keyword>
<feature type="compositionally biased region" description="Basic and acidic residues" evidence="1">
    <location>
        <begin position="64"/>
        <end position="83"/>
    </location>
</feature>
<feature type="region of interest" description="Disordered" evidence="1">
    <location>
        <begin position="61"/>
        <end position="83"/>
    </location>
</feature>
<dbReference type="OrthoDB" id="10551013at2759"/>
<dbReference type="EMBL" id="CAJVPQ010001480">
    <property type="protein sequence ID" value="CAG8555210.1"/>
    <property type="molecule type" value="Genomic_DNA"/>
</dbReference>
<dbReference type="AlphaFoldDB" id="A0A9N9B8U9"/>
<sequence>MKDVHSRLYTGKQHAKTRALIRMIKDSSADCLQTSERRTGWPNDRTRALIRMIKDSSADCLQTSERRTGWPNDSRDTRDCEVA</sequence>
<proteinExistence type="predicted"/>
<accession>A0A9N9B8U9</accession>
<organism evidence="2 3">
    <name type="scientific">Funneliformis caledonium</name>
    <dbReference type="NCBI Taxonomy" id="1117310"/>
    <lineage>
        <taxon>Eukaryota</taxon>
        <taxon>Fungi</taxon>
        <taxon>Fungi incertae sedis</taxon>
        <taxon>Mucoromycota</taxon>
        <taxon>Glomeromycotina</taxon>
        <taxon>Glomeromycetes</taxon>
        <taxon>Glomerales</taxon>
        <taxon>Glomeraceae</taxon>
        <taxon>Funneliformis</taxon>
    </lineage>
</organism>
<dbReference type="Proteomes" id="UP000789570">
    <property type="component" value="Unassembled WGS sequence"/>
</dbReference>
<gene>
    <name evidence="2" type="ORF">FCALED_LOCUS6322</name>
</gene>
<reference evidence="2" key="1">
    <citation type="submission" date="2021-06" db="EMBL/GenBank/DDBJ databases">
        <authorList>
            <person name="Kallberg Y."/>
            <person name="Tangrot J."/>
            <person name="Rosling A."/>
        </authorList>
    </citation>
    <scope>NUCLEOTIDE SEQUENCE</scope>
    <source>
        <strain evidence="2">UK204</strain>
    </source>
</reference>
<evidence type="ECO:0000313" key="2">
    <source>
        <dbReference type="EMBL" id="CAG8555210.1"/>
    </source>
</evidence>
<evidence type="ECO:0000313" key="3">
    <source>
        <dbReference type="Proteomes" id="UP000789570"/>
    </source>
</evidence>
<name>A0A9N9B8U9_9GLOM</name>
<comment type="caution">
    <text evidence="2">The sequence shown here is derived from an EMBL/GenBank/DDBJ whole genome shotgun (WGS) entry which is preliminary data.</text>
</comment>
<protein>
    <submittedName>
        <fullName evidence="2">6257_t:CDS:1</fullName>
    </submittedName>
</protein>
<evidence type="ECO:0000256" key="1">
    <source>
        <dbReference type="SAM" id="MobiDB-lite"/>
    </source>
</evidence>